<evidence type="ECO:0000256" key="2">
    <source>
        <dbReference type="ARBA" id="ARBA00015963"/>
    </source>
</evidence>
<dbReference type="InterPro" id="IPR029063">
    <property type="entry name" value="SAM-dependent_MTases_sf"/>
</dbReference>
<sequence>MSNLWPIGTRASPGIRRSAYSAGRQNDIVLLKHIHNSASTPILSTRLHAGKKIVLQRDSIAHDDILGKRLRDLVSSRKRINYRITEPTLAEYTDLSPRIVTPIYSQDANLIVSLLDLNPTVPDPKRTTQNSLEIFEAGTGHGALTLNLARAIHGANTATPPIPDEDITAEATPDVVERMKDTYQEWRKNRRAVIHTLDCSGRHSAHAETVVKNFRHGLYYPHIDFHVGSIDEYLTSRLEATDGTPFLDHAILDLPDIHHYFDIVGRALMANGTLITFCPSITQINAGMTFVRQGAVPLFLEKVIEVGGIVGVGGREWDVRPVKPRALLKARTEDIKPSEEPEDALAEDLEDLRQSPDSDDSGWEMVCRPKVGLRIVGGGFVGVWRKMTKRST</sequence>
<dbReference type="OrthoDB" id="5585464at2759"/>
<accession>A0A2J6R7M0</accession>
<protein>
    <recommendedName>
        <fullName evidence="2">tRNA (adenine(58)-N(1))-methyltransferase catalytic subunit TRM61</fullName>
        <ecNumber evidence="1">2.1.1.220</ecNumber>
    </recommendedName>
    <alternativeName>
        <fullName evidence="3">tRNA(m1A58)-methyltransferase subunit TRM61</fullName>
    </alternativeName>
</protein>
<proteinExistence type="predicted"/>
<dbReference type="GO" id="GO:0160107">
    <property type="term" value="F:tRNA (adenine(58)-N1)-methyltransferase activity"/>
    <property type="evidence" value="ECO:0007669"/>
    <property type="project" value="UniProtKB-EC"/>
</dbReference>
<dbReference type="PROSITE" id="PS51620">
    <property type="entry name" value="SAM_TRM61"/>
    <property type="match status" value="1"/>
</dbReference>
<dbReference type="Gene3D" id="3.40.50.150">
    <property type="entry name" value="Vaccinia Virus protein VP39"/>
    <property type="match status" value="1"/>
</dbReference>
<evidence type="ECO:0000256" key="3">
    <source>
        <dbReference type="ARBA" id="ARBA00033309"/>
    </source>
</evidence>
<dbReference type="AlphaFoldDB" id="A0A2J6R7M0"/>
<dbReference type="EMBL" id="KZ613954">
    <property type="protein sequence ID" value="PMD34506.1"/>
    <property type="molecule type" value="Genomic_DNA"/>
</dbReference>
<dbReference type="GO" id="GO:0005739">
    <property type="term" value="C:mitochondrion"/>
    <property type="evidence" value="ECO:0007669"/>
    <property type="project" value="TreeGrafter"/>
</dbReference>
<dbReference type="GO" id="GO:0031515">
    <property type="term" value="C:tRNA (m1A) methyltransferase complex"/>
    <property type="evidence" value="ECO:0007669"/>
    <property type="project" value="InterPro"/>
</dbReference>
<gene>
    <name evidence="5" type="ORF">L207DRAFT_638979</name>
</gene>
<organism evidence="5 6">
    <name type="scientific">Hyaloscypha variabilis (strain UAMH 11265 / GT02V1 / F)</name>
    <name type="common">Meliniomyces variabilis</name>
    <dbReference type="NCBI Taxonomy" id="1149755"/>
    <lineage>
        <taxon>Eukaryota</taxon>
        <taxon>Fungi</taxon>
        <taxon>Dikarya</taxon>
        <taxon>Ascomycota</taxon>
        <taxon>Pezizomycotina</taxon>
        <taxon>Leotiomycetes</taxon>
        <taxon>Helotiales</taxon>
        <taxon>Hyaloscyphaceae</taxon>
        <taxon>Hyaloscypha</taxon>
        <taxon>Hyaloscypha variabilis</taxon>
    </lineage>
</organism>
<evidence type="ECO:0000256" key="1">
    <source>
        <dbReference type="ARBA" id="ARBA00012796"/>
    </source>
</evidence>
<name>A0A2J6R7M0_HYAVF</name>
<dbReference type="PANTHER" id="PTHR12133:SF1">
    <property type="entry name" value="TRNA (ADENINE(58)-N(1))-METHYLTRANSFERASE, MITOCHONDRIAL"/>
    <property type="match status" value="1"/>
</dbReference>
<dbReference type="EC" id="2.1.1.220" evidence="1"/>
<dbReference type="Proteomes" id="UP000235786">
    <property type="component" value="Unassembled WGS sequence"/>
</dbReference>
<evidence type="ECO:0000313" key="6">
    <source>
        <dbReference type="Proteomes" id="UP000235786"/>
    </source>
</evidence>
<evidence type="ECO:0000256" key="4">
    <source>
        <dbReference type="SAM" id="MobiDB-lite"/>
    </source>
</evidence>
<dbReference type="PANTHER" id="PTHR12133">
    <property type="entry name" value="TRNA (ADENINE(58)-N(1))-METHYLTRANSFERASE"/>
    <property type="match status" value="1"/>
</dbReference>
<dbReference type="GO" id="GO:0030488">
    <property type="term" value="P:tRNA methylation"/>
    <property type="evidence" value="ECO:0007669"/>
    <property type="project" value="InterPro"/>
</dbReference>
<feature type="compositionally biased region" description="Acidic residues" evidence="4">
    <location>
        <begin position="340"/>
        <end position="350"/>
    </location>
</feature>
<dbReference type="STRING" id="1149755.A0A2J6R7M0"/>
<evidence type="ECO:0000313" key="5">
    <source>
        <dbReference type="EMBL" id="PMD34506.1"/>
    </source>
</evidence>
<reference evidence="5 6" key="1">
    <citation type="submission" date="2016-04" db="EMBL/GenBank/DDBJ databases">
        <title>A degradative enzymes factory behind the ericoid mycorrhizal symbiosis.</title>
        <authorList>
            <consortium name="DOE Joint Genome Institute"/>
            <person name="Martino E."/>
            <person name="Morin E."/>
            <person name="Grelet G."/>
            <person name="Kuo A."/>
            <person name="Kohler A."/>
            <person name="Daghino S."/>
            <person name="Barry K."/>
            <person name="Choi C."/>
            <person name="Cichocki N."/>
            <person name="Clum A."/>
            <person name="Copeland A."/>
            <person name="Hainaut M."/>
            <person name="Haridas S."/>
            <person name="Labutti K."/>
            <person name="Lindquist E."/>
            <person name="Lipzen A."/>
            <person name="Khouja H.-R."/>
            <person name="Murat C."/>
            <person name="Ohm R."/>
            <person name="Olson A."/>
            <person name="Spatafora J."/>
            <person name="Veneault-Fourrey C."/>
            <person name="Henrissat B."/>
            <person name="Grigoriev I."/>
            <person name="Martin F."/>
            <person name="Perotto S."/>
        </authorList>
    </citation>
    <scope>NUCLEOTIDE SEQUENCE [LARGE SCALE GENOMIC DNA]</scope>
    <source>
        <strain evidence="5 6">F</strain>
    </source>
</reference>
<dbReference type="SUPFAM" id="SSF53335">
    <property type="entry name" value="S-adenosyl-L-methionine-dependent methyltransferases"/>
    <property type="match status" value="1"/>
</dbReference>
<keyword evidence="6" id="KW-1185">Reference proteome</keyword>
<dbReference type="InterPro" id="IPR014816">
    <property type="entry name" value="tRNA_MeTrfase_Gcd14"/>
</dbReference>
<feature type="region of interest" description="Disordered" evidence="4">
    <location>
        <begin position="333"/>
        <end position="364"/>
    </location>
</feature>